<feature type="active site" evidence="1">
    <location>
        <position position="174"/>
    </location>
</feature>
<keyword evidence="2" id="KW-0067">ATP-binding</keyword>
<evidence type="ECO:0000256" key="2">
    <source>
        <dbReference type="PIRSR" id="PIRSR640198-2"/>
    </source>
</evidence>
<protein>
    <submittedName>
        <fullName evidence="5">Fic family protein</fullName>
    </submittedName>
</protein>
<dbReference type="PANTHER" id="PTHR13504:SF38">
    <property type="entry name" value="FIDO DOMAIN-CONTAINING PROTEIN"/>
    <property type="match status" value="1"/>
</dbReference>
<reference evidence="5 6" key="1">
    <citation type="submission" date="2013-08" db="EMBL/GenBank/DDBJ databases">
        <authorList>
            <person name="Weinstock G."/>
            <person name="Sodergren E."/>
            <person name="Wylie T."/>
            <person name="Fulton L."/>
            <person name="Fulton R."/>
            <person name="Fronick C."/>
            <person name="O'Laughlin M."/>
            <person name="Godfrey J."/>
            <person name="Miner T."/>
            <person name="Herter B."/>
            <person name="Appelbaum E."/>
            <person name="Cordes M."/>
            <person name="Lek S."/>
            <person name="Wollam A."/>
            <person name="Pepin K.H."/>
            <person name="Palsikar V.B."/>
            <person name="Mitreva M."/>
            <person name="Wilson R.K."/>
        </authorList>
    </citation>
    <scope>NUCLEOTIDE SEQUENCE [LARGE SCALE GENOMIC DNA]</scope>
    <source>
        <strain evidence="5 6">F0530</strain>
    </source>
</reference>
<dbReference type="Gene3D" id="1.10.3290.10">
    <property type="entry name" value="Fido-like domain"/>
    <property type="match status" value="1"/>
</dbReference>
<comment type="caution">
    <text evidence="5">The sequence shown here is derived from an EMBL/GenBank/DDBJ whole genome shotgun (WGS) entry which is preliminary data.</text>
</comment>
<dbReference type="Proteomes" id="UP000016481">
    <property type="component" value="Unassembled WGS sequence"/>
</dbReference>
<keyword evidence="2" id="KW-0547">Nucleotide-binding</keyword>
<feature type="site" description="Important for autoinhibition of adenylyltransferase activity" evidence="3">
    <location>
        <position position="47"/>
    </location>
</feature>
<dbReference type="HOGENOM" id="CLU_040460_2_1_11"/>
<dbReference type="PROSITE" id="PS51459">
    <property type="entry name" value="FIDO"/>
    <property type="match status" value="1"/>
</dbReference>
<dbReference type="InterPro" id="IPR036597">
    <property type="entry name" value="Fido-like_dom_sf"/>
</dbReference>
<feature type="binding site" evidence="2">
    <location>
        <begin position="210"/>
        <end position="211"/>
    </location>
    <ligand>
        <name>ATP</name>
        <dbReference type="ChEBI" id="CHEBI:30616"/>
    </ligand>
</feature>
<dbReference type="GO" id="GO:0005524">
    <property type="term" value="F:ATP binding"/>
    <property type="evidence" value="ECO:0007669"/>
    <property type="project" value="UniProtKB-KW"/>
</dbReference>
<organism evidence="5 6">
    <name type="scientific">Actinomyces graevenitzii F0530</name>
    <dbReference type="NCBI Taxonomy" id="1321817"/>
    <lineage>
        <taxon>Bacteria</taxon>
        <taxon>Bacillati</taxon>
        <taxon>Actinomycetota</taxon>
        <taxon>Actinomycetes</taxon>
        <taxon>Actinomycetales</taxon>
        <taxon>Actinomycetaceae</taxon>
        <taxon>Actinomyces</taxon>
    </lineage>
</organism>
<dbReference type="InterPro" id="IPR040198">
    <property type="entry name" value="Fido_containing"/>
</dbReference>
<dbReference type="Pfam" id="PF02661">
    <property type="entry name" value="Fic"/>
    <property type="match status" value="1"/>
</dbReference>
<dbReference type="AlphaFoldDB" id="U1Q4G0"/>
<evidence type="ECO:0000256" key="3">
    <source>
        <dbReference type="PIRSR" id="PIRSR640198-3"/>
    </source>
</evidence>
<sequence>MTPSVIPTDGDKQALVARLRQERAAGVRGGIYPRLQVEMTYNSNHIEGSQLTQEQTRLIFETSTVGGDGLRVDDIVEARNHFRAIDRVIDAVGSPINEAYVKDLHRILKQGTTNSDLDWFAVGDYKQVPNEVTMRETSAPGDVAKHMAPLFDAANRLATLEQILDWHVRFERIHPFQDGNGRVGRLLMLHQCLAAGIVPFIITDDLKGFYYRGLERWGDENGFLTDTCLSAQDRFVAYLEYFQIPAGISGTAGGAGSAGGSGRAGSVGAAGALAERADVVVLVAGNASQILRFRPLPIKPHGKIIGKG</sequence>
<feature type="domain" description="Fido" evidence="4">
    <location>
        <begin position="96"/>
        <end position="241"/>
    </location>
</feature>
<dbReference type="PATRIC" id="fig|1321817.3.peg.484"/>
<dbReference type="PANTHER" id="PTHR13504">
    <property type="entry name" value="FIDO DOMAIN-CONTAINING PROTEIN DDB_G0283145"/>
    <property type="match status" value="1"/>
</dbReference>
<evidence type="ECO:0000313" key="5">
    <source>
        <dbReference type="EMBL" id="ERH17396.1"/>
    </source>
</evidence>
<name>U1Q4G0_9ACTO</name>
<evidence type="ECO:0000313" key="6">
    <source>
        <dbReference type="Proteomes" id="UP000016481"/>
    </source>
</evidence>
<gene>
    <name evidence="5" type="ORF">HMPREF1978_00558</name>
</gene>
<feature type="binding site" evidence="2">
    <location>
        <begin position="178"/>
        <end position="185"/>
    </location>
    <ligand>
        <name>ATP</name>
        <dbReference type="ChEBI" id="CHEBI:30616"/>
    </ligand>
</feature>
<dbReference type="InterPro" id="IPR003812">
    <property type="entry name" value="Fido"/>
</dbReference>
<evidence type="ECO:0000259" key="4">
    <source>
        <dbReference type="PROSITE" id="PS51459"/>
    </source>
</evidence>
<dbReference type="RefSeq" id="WP_021604527.1">
    <property type="nucleotide sequence ID" value="NZ_KE951502.1"/>
</dbReference>
<proteinExistence type="predicted"/>
<accession>U1Q4G0</accession>
<dbReference type="EMBL" id="AWSC01000018">
    <property type="protein sequence ID" value="ERH17396.1"/>
    <property type="molecule type" value="Genomic_DNA"/>
</dbReference>
<dbReference type="SUPFAM" id="SSF140931">
    <property type="entry name" value="Fic-like"/>
    <property type="match status" value="1"/>
</dbReference>
<evidence type="ECO:0000256" key="1">
    <source>
        <dbReference type="PIRSR" id="PIRSR640198-1"/>
    </source>
</evidence>